<dbReference type="Gene3D" id="1.25.10.10">
    <property type="entry name" value="Leucine-rich Repeat Variant"/>
    <property type="match status" value="1"/>
</dbReference>
<dbReference type="InterPro" id="IPR011989">
    <property type="entry name" value="ARM-like"/>
</dbReference>
<evidence type="ECO:0000313" key="4">
    <source>
        <dbReference type="EMBL" id="CAG6623856.1"/>
    </source>
</evidence>
<dbReference type="InterPro" id="IPR016024">
    <property type="entry name" value="ARM-type_fold"/>
</dbReference>
<dbReference type="Gene3D" id="3.30.200.20">
    <property type="entry name" value="Phosphorylase Kinase, domain 1"/>
    <property type="match status" value="1"/>
</dbReference>
<protein>
    <submittedName>
        <fullName evidence="4">SCY1-like protein 2</fullName>
    </submittedName>
</protein>
<dbReference type="InterPro" id="IPR000719">
    <property type="entry name" value="Prot_kinase_dom"/>
</dbReference>
<dbReference type="AlphaFoldDB" id="A0A8D8Q3A7"/>
<dbReference type="EMBL" id="HBUF01055810">
    <property type="protein sequence ID" value="CAG6623856.1"/>
    <property type="molecule type" value="Transcribed_RNA"/>
</dbReference>
<sequence>MPATAMFSKLKHGVGGGGGTTGYLENNPINQYFEIGKHVSSAGPEMVWKIHDGVRRSDGKEVSIFIFEKKMAEKLHKPKRKETVTEILRLGVKQLEVYRHPKILSVLHPIEECPDALAFATEPVYASLASILAFQETPAPNQSTTPVTGGSGSSPPPTNQNTSRPTHAREYHFLDIEVKYGVAQIMDALLFLHQTCHFVHRNVCPSSIIVNKKGTWKLAGLDFMEATSEEPNEPVPCQIWSSRFPKMAQPDLDFIAPEIQKESCCSTMSDAYSLGMTIAAIFNQGKSLIMANHSASNHLKQVSQVQDQLITNMSTAIPIPLQEPVRKLLEEDVKERVSTSVLVQYSYFNDPVIQALQFLDVISMKDPATKTVFYKETLIRALPYIPKKLWFQHVWPSLQQEMRTAEVLASVLQPIIYLIQECSLEEYESVILPAFRTVFSAPKSIQATVTLLENLHVILEKTPRDDIRNEVLPMLYNGFESSTIQVQSAALQALTNVSEYLDEIAIRRMVLPKMKLVYEKNSNDLKLVGHILACIERTIEKLDRQQIIDDVLPLLWDVKLQDPDIMLRVVNIYRLMLSDKRYGLSVNLMATRVMPSLLPQTVNPSLNLEQFTCLLEVLQEMLDQIDRNQRNKLKLDNMSLPSPERHRPLRHLYSSDNMHVPPFNIPNLRIEQRKTSSAEDMQRKNSADSGILGGWWYGISPSSPDSNFLRVANALPNMRRLSDNTLMTPKIRIAPSCASSPGGTPGGGLPTRRHSSIGPQERRGSSSVNLSPPTLARSMIGGSMPNTSSSVPFLSFGGGSMQSIRSRRPSQVSSQGLLQQLGSGMYQLFGSRS</sequence>
<dbReference type="SMART" id="SM00220">
    <property type="entry name" value="S_TKc"/>
    <property type="match status" value="1"/>
</dbReference>
<feature type="region of interest" description="Disordered" evidence="2">
    <location>
        <begin position="734"/>
        <end position="771"/>
    </location>
</feature>
<dbReference type="CDD" id="cd14011">
    <property type="entry name" value="PK_SCY1_like"/>
    <property type="match status" value="1"/>
</dbReference>
<proteinExistence type="inferred from homology"/>
<evidence type="ECO:0000259" key="3">
    <source>
        <dbReference type="PROSITE" id="PS50011"/>
    </source>
</evidence>
<feature type="region of interest" description="Disordered" evidence="2">
    <location>
        <begin position="139"/>
        <end position="166"/>
    </location>
</feature>
<dbReference type="SUPFAM" id="SSF56112">
    <property type="entry name" value="Protein kinase-like (PK-like)"/>
    <property type="match status" value="1"/>
</dbReference>
<dbReference type="SUPFAM" id="SSF48371">
    <property type="entry name" value="ARM repeat"/>
    <property type="match status" value="1"/>
</dbReference>
<dbReference type="Gene3D" id="1.10.510.10">
    <property type="entry name" value="Transferase(Phosphotransferase) domain 1"/>
    <property type="match status" value="1"/>
</dbReference>
<evidence type="ECO:0000256" key="1">
    <source>
        <dbReference type="ARBA" id="ARBA00038349"/>
    </source>
</evidence>
<dbReference type="PANTHER" id="PTHR12984">
    <property type="entry name" value="SCY1-RELATED S/T PROTEIN KINASE-LIKE"/>
    <property type="match status" value="1"/>
</dbReference>
<dbReference type="PROSITE" id="PS50011">
    <property type="entry name" value="PROTEIN_KINASE_DOM"/>
    <property type="match status" value="1"/>
</dbReference>
<organism evidence="4">
    <name type="scientific">Cacopsylla melanoneura</name>
    <dbReference type="NCBI Taxonomy" id="428564"/>
    <lineage>
        <taxon>Eukaryota</taxon>
        <taxon>Metazoa</taxon>
        <taxon>Ecdysozoa</taxon>
        <taxon>Arthropoda</taxon>
        <taxon>Hexapoda</taxon>
        <taxon>Insecta</taxon>
        <taxon>Pterygota</taxon>
        <taxon>Neoptera</taxon>
        <taxon>Paraneoptera</taxon>
        <taxon>Hemiptera</taxon>
        <taxon>Sternorrhyncha</taxon>
        <taxon>Psylloidea</taxon>
        <taxon>Psyllidae</taxon>
        <taxon>Psyllinae</taxon>
        <taxon>Cacopsylla</taxon>
    </lineage>
</organism>
<dbReference type="InterPro" id="IPR011009">
    <property type="entry name" value="Kinase-like_dom_sf"/>
</dbReference>
<feature type="domain" description="Protein kinase" evidence="3">
    <location>
        <begin position="33"/>
        <end position="348"/>
    </location>
</feature>
<dbReference type="EMBL" id="HBUF01055809">
    <property type="protein sequence ID" value="CAG6623853.1"/>
    <property type="molecule type" value="Transcribed_RNA"/>
</dbReference>
<accession>A0A8D8Q3A7</accession>
<dbReference type="GO" id="GO:0005524">
    <property type="term" value="F:ATP binding"/>
    <property type="evidence" value="ECO:0007669"/>
    <property type="project" value="InterPro"/>
</dbReference>
<comment type="similarity">
    <text evidence="1">Belongs to the protein kinase superfamily.</text>
</comment>
<name>A0A8D8Q3A7_9HEMI</name>
<reference evidence="4" key="1">
    <citation type="submission" date="2021-05" db="EMBL/GenBank/DDBJ databases">
        <authorList>
            <person name="Alioto T."/>
            <person name="Alioto T."/>
            <person name="Gomez Garrido J."/>
        </authorList>
    </citation>
    <scope>NUCLEOTIDE SEQUENCE</scope>
</reference>
<dbReference type="InterPro" id="IPR051177">
    <property type="entry name" value="CIK-Related_Protein"/>
</dbReference>
<dbReference type="Pfam" id="PF00069">
    <property type="entry name" value="Pkinase"/>
    <property type="match status" value="1"/>
</dbReference>
<dbReference type="PANTHER" id="PTHR12984:SF16">
    <property type="entry name" value="BLACK MATCH, ISOFORM H"/>
    <property type="match status" value="1"/>
</dbReference>
<evidence type="ECO:0000256" key="2">
    <source>
        <dbReference type="SAM" id="MobiDB-lite"/>
    </source>
</evidence>
<dbReference type="GO" id="GO:0004672">
    <property type="term" value="F:protein kinase activity"/>
    <property type="evidence" value="ECO:0007669"/>
    <property type="project" value="InterPro"/>
</dbReference>